<reference evidence="2" key="4">
    <citation type="submission" date="2024-02" db="EMBL/GenBank/DDBJ databases">
        <title>Comparative genomics of Cryptococcus and Kwoniella reveals pathogenesis evolution and contrasting modes of karyotype evolution via chromosome fusion or intercentromeric recombination.</title>
        <authorList>
            <person name="Coelho M.A."/>
            <person name="David-Palma M."/>
            <person name="Shea T."/>
            <person name="Bowers K."/>
            <person name="McGinley-Smith S."/>
            <person name="Mohammad A.W."/>
            <person name="Gnirke A."/>
            <person name="Yurkov A.M."/>
            <person name="Nowrousian M."/>
            <person name="Sun S."/>
            <person name="Cuomo C.A."/>
            <person name="Heitman J."/>
        </authorList>
    </citation>
    <scope>NUCLEOTIDE SEQUENCE</scope>
    <source>
        <strain evidence="2">CBS 10737</strain>
    </source>
</reference>
<dbReference type="RefSeq" id="XP_019008766.1">
    <property type="nucleotide sequence ID" value="XM_019158153.1"/>
</dbReference>
<evidence type="ECO:0000313" key="3">
    <source>
        <dbReference type="Proteomes" id="UP000094020"/>
    </source>
</evidence>
<evidence type="ECO:0000313" key="1">
    <source>
        <dbReference type="EMBL" id="OCF47547.1"/>
    </source>
</evidence>
<proteinExistence type="predicted"/>
<gene>
    <name evidence="1" type="ORF">I206_06449</name>
    <name evidence="2" type="ORF">I206_101581</name>
</gene>
<protein>
    <submittedName>
        <fullName evidence="1">Uncharacterized protein</fullName>
    </submittedName>
</protein>
<organism evidence="1">
    <name type="scientific">Kwoniella pini CBS 10737</name>
    <dbReference type="NCBI Taxonomy" id="1296096"/>
    <lineage>
        <taxon>Eukaryota</taxon>
        <taxon>Fungi</taxon>
        <taxon>Dikarya</taxon>
        <taxon>Basidiomycota</taxon>
        <taxon>Agaricomycotina</taxon>
        <taxon>Tremellomycetes</taxon>
        <taxon>Tremellales</taxon>
        <taxon>Cryptococcaceae</taxon>
        <taxon>Kwoniella</taxon>
    </lineage>
</organism>
<reference evidence="1" key="1">
    <citation type="submission" date="2013-07" db="EMBL/GenBank/DDBJ databases">
        <title>The Genome Sequence of Cryptococcus pinus CBS10737.</title>
        <authorList>
            <consortium name="The Broad Institute Genome Sequencing Platform"/>
            <person name="Cuomo C."/>
            <person name="Litvintseva A."/>
            <person name="Chen Y."/>
            <person name="Heitman J."/>
            <person name="Sun S."/>
            <person name="Springer D."/>
            <person name="Dromer F."/>
            <person name="Young S.K."/>
            <person name="Zeng Q."/>
            <person name="Gargeya S."/>
            <person name="Fitzgerald M."/>
            <person name="Abouelleil A."/>
            <person name="Alvarado L."/>
            <person name="Berlin A.M."/>
            <person name="Chapman S.B."/>
            <person name="Dewar J."/>
            <person name="Goldberg J."/>
            <person name="Griggs A."/>
            <person name="Gujja S."/>
            <person name="Hansen M."/>
            <person name="Howarth C."/>
            <person name="Imamovic A."/>
            <person name="Larimer J."/>
            <person name="McCowan C."/>
            <person name="Murphy C."/>
            <person name="Pearson M."/>
            <person name="Priest M."/>
            <person name="Roberts A."/>
            <person name="Saif S."/>
            <person name="Shea T."/>
            <person name="Sykes S."/>
            <person name="Wortman J."/>
            <person name="Nusbaum C."/>
            <person name="Birren B."/>
        </authorList>
    </citation>
    <scope>NUCLEOTIDE SEQUENCE [LARGE SCALE GENOMIC DNA]</scope>
    <source>
        <strain evidence="1">CBS 10737</strain>
    </source>
</reference>
<reference evidence="1" key="3">
    <citation type="submission" date="2016-07" db="EMBL/GenBank/DDBJ databases">
        <title>Evolution of pathogenesis and genome organization in the Tremellales.</title>
        <authorList>
            <person name="Cuomo C."/>
            <person name="Litvintseva A."/>
            <person name="Heitman J."/>
            <person name="Chen Y."/>
            <person name="Sun S."/>
            <person name="Springer D."/>
            <person name="Dromer F."/>
            <person name="Young S."/>
            <person name="Zeng Q."/>
            <person name="Chapman S."/>
            <person name="Gujja S."/>
            <person name="Saif S."/>
            <person name="Birren B."/>
        </authorList>
    </citation>
    <scope>NUCLEOTIDE SEQUENCE</scope>
    <source>
        <strain evidence="1">CBS 10737</strain>
    </source>
</reference>
<dbReference type="KEGG" id="kpin:30174818"/>
<keyword evidence="3" id="KW-1185">Reference proteome</keyword>
<evidence type="ECO:0000313" key="2">
    <source>
        <dbReference type="EMBL" id="WWC67670.1"/>
    </source>
</evidence>
<accession>A0A1B9HW93</accession>
<dbReference type="GeneID" id="30174818"/>
<sequence length="241" mass="28033">MSENELNISELQVKDETEIISWNNQTHRDIGAKILNEAAKSREEPFISKAFKQEDWEEWFDFLAVGGVNRTIERPKAIKEKAMIYLIEKMKINFQIYNMDSREIRELIIDLPDYLYAYEIRKKLGNEYNEEIWIRKEFILTAVVLFLGGENPTNLTTRQATFSASTFYLIKKYIPQRTIDQIKEALVTYFGHIQQAFDGLTEKVREHGLGFFGDDLTEADIQEMKEHGAGAGAEGLFEEDQ</sequence>
<reference evidence="2" key="2">
    <citation type="submission" date="2013-07" db="EMBL/GenBank/DDBJ databases">
        <authorList>
            <consortium name="The Broad Institute Genome Sequencing Platform"/>
            <person name="Cuomo C."/>
            <person name="Litvintseva A."/>
            <person name="Chen Y."/>
            <person name="Heitman J."/>
            <person name="Sun S."/>
            <person name="Springer D."/>
            <person name="Dromer F."/>
            <person name="Young S.K."/>
            <person name="Zeng Q."/>
            <person name="Gargeya S."/>
            <person name="Fitzgerald M."/>
            <person name="Abouelleil A."/>
            <person name="Alvarado L."/>
            <person name="Berlin A.M."/>
            <person name="Chapman S.B."/>
            <person name="Dewar J."/>
            <person name="Goldberg J."/>
            <person name="Griggs A."/>
            <person name="Gujja S."/>
            <person name="Hansen M."/>
            <person name="Howarth C."/>
            <person name="Imamovic A."/>
            <person name="Larimer J."/>
            <person name="McCowan C."/>
            <person name="Murphy C."/>
            <person name="Pearson M."/>
            <person name="Priest M."/>
            <person name="Roberts A."/>
            <person name="Saif S."/>
            <person name="Shea T."/>
            <person name="Sykes S."/>
            <person name="Wortman J."/>
            <person name="Nusbaum C."/>
            <person name="Birren B."/>
        </authorList>
    </citation>
    <scope>NUCLEOTIDE SEQUENCE</scope>
    <source>
        <strain evidence="2">CBS 10737</strain>
    </source>
</reference>
<dbReference type="AlphaFoldDB" id="A0A1B9HW93"/>
<dbReference type="Proteomes" id="UP000094020">
    <property type="component" value="Chromosome 2"/>
</dbReference>
<name>A0A1B9HW93_9TREE</name>
<dbReference type="EMBL" id="CP144520">
    <property type="protein sequence ID" value="WWC67670.1"/>
    <property type="molecule type" value="Genomic_DNA"/>
</dbReference>
<dbReference type="EMBL" id="KV700116">
    <property type="protein sequence ID" value="OCF47547.1"/>
    <property type="molecule type" value="Genomic_DNA"/>
</dbReference>